<evidence type="ECO:0000313" key="3">
    <source>
        <dbReference type="Proteomes" id="UP000241462"/>
    </source>
</evidence>
<dbReference type="OrthoDB" id="5340195at2759"/>
<evidence type="ECO:0000256" key="1">
    <source>
        <dbReference type="SAM" id="Phobius"/>
    </source>
</evidence>
<protein>
    <recommendedName>
        <fullName evidence="4">Formylmethionine deformylase-like protein</fullName>
    </recommendedName>
</protein>
<dbReference type="InParanoid" id="A0A2T3ANY9"/>
<accession>A0A2T3ANY9</accession>
<keyword evidence="1" id="KW-0812">Transmembrane</keyword>
<reference evidence="2 3" key="1">
    <citation type="journal article" date="2018" name="Mycol. Prog.">
        <title>Coniella lustricola, a new species from submerged detritus.</title>
        <authorList>
            <person name="Raudabaugh D.B."/>
            <person name="Iturriaga T."/>
            <person name="Carver A."/>
            <person name="Mondo S."/>
            <person name="Pangilinan J."/>
            <person name="Lipzen A."/>
            <person name="He G."/>
            <person name="Amirebrahimi M."/>
            <person name="Grigoriev I.V."/>
            <person name="Miller A.N."/>
        </authorList>
    </citation>
    <scope>NUCLEOTIDE SEQUENCE [LARGE SCALE GENOMIC DNA]</scope>
    <source>
        <strain evidence="2 3">B22-T-1</strain>
    </source>
</reference>
<dbReference type="AlphaFoldDB" id="A0A2T3ANY9"/>
<dbReference type="Proteomes" id="UP000241462">
    <property type="component" value="Unassembled WGS sequence"/>
</dbReference>
<feature type="transmembrane region" description="Helical" evidence="1">
    <location>
        <begin position="131"/>
        <end position="153"/>
    </location>
</feature>
<keyword evidence="3" id="KW-1185">Reference proteome</keyword>
<evidence type="ECO:0000313" key="2">
    <source>
        <dbReference type="EMBL" id="PSS05333.1"/>
    </source>
</evidence>
<dbReference type="STRING" id="2025994.A0A2T3ANY9"/>
<keyword evidence="1" id="KW-1133">Transmembrane helix</keyword>
<gene>
    <name evidence="2" type="ORF">BD289DRAFT_464321</name>
</gene>
<feature type="transmembrane region" description="Helical" evidence="1">
    <location>
        <begin position="631"/>
        <end position="654"/>
    </location>
</feature>
<organism evidence="2 3">
    <name type="scientific">Coniella lustricola</name>
    <dbReference type="NCBI Taxonomy" id="2025994"/>
    <lineage>
        <taxon>Eukaryota</taxon>
        <taxon>Fungi</taxon>
        <taxon>Dikarya</taxon>
        <taxon>Ascomycota</taxon>
        <taxon>Pezizomycotina</taxon>
        <taxon>Sordariomycetes</taxon>
        <taxon>Sordariomycetidae</taxon>
        <taxon>Diaporthales</taxon>
        <taxon>Schizoparmaceae</taxon>
        <taxon>Coniella</taxon>
    </lineage>
</organism>
<feature type="transmembrane region" description="Helical" evidence="1">
    <location>
        <begin position="96"/>
        <end position="119"/>
    </location>
</feature>
<dbReference type="PANTHER" id="PTHR35041:SF3">
    <property type="entry name" value="FORMYLMETHIONINE DEFORMYLASE-LIKE PROTEIN"/>
    <property type="match status" value="1"/>
</dbReference>
<feature type="transmembrane region" description="Helical" evidence="1">
    <location>
        <begin position="173"/>
        <end position="190"/>
    </location>
</feature>
<name>A0A2T3ANY9_9PEZI</name>
<sequence>MPCALENARSLLLIETSQRELISPPQASNAVVHNYNAICPAAPPRIAAERSGHGWPSTICRASQPLPRERCKVYPPKARAILFRDIGCSPTRDSSLLMYLSFLFGVVCALAHHLFYAFLDGKLVEKQSVMLRYGTVLAYASKAGFSSAIITAFNQRVWVTVRSRFMSIKGLDSLFAATSNMMAMLNLEFLAHAKQAFTLALIAWLTPLVVILTSNTLLVEQQTKSLVGLCPAVRSLNFTFEETSNWRYPTQIGGQYETPLSIWNITSENVSDPYYFDYYTGEGTAIQQTTTLGAFLEEVVPLKNASATICGSGWNCTYTIAFTGPGYDCKELASGVGSKVQNLTQESGEAVAPFGTDILLPEGHWSYYAFTSGGEYATAQLKDVQQSGIPYGDGPFPEHLGALRTEPVIWIGYVELNNPNATQLNRTDPGWNDAFTPKIFACEHKETQYEANFTYISGTQTARITKQTFGSPIINTTYLPHVMADDGTNDNTTATPESNYVMPTDVAHYRKTAAYHSIGKMLRAFINGTIAVSDTLIQPIENTQAVQTKLIDELTNYFPHTNIMERVQGLYQDMILSMFSNPQYVEVVWAARPYEQTGSQLMGGTGEDDLDYLYPCIRWQSANTYVYEARILWLVYGITIILSLACVVVGALAIRDNGGVQRNTRFSSIVAATRGPALDKIAWQGPLQDRGDVPSDVKKLKLGYGVMRDMDSRHMAAMDLCPDPYLVVDEDNIAPSQPKGYPRPGRSYTSAYLGELRCGFALKGDVDQRHREGSLFHK</sequence>
<evidence type="ECO:0008006" key="4">
    <source>
        <dbReference type="Google" id="ProtNLM"/>
    </source>
</evidence>
<keyword evidence="1" id="KW-0472">Membrane</keyword>
<dbReference type="PANTHER" id="PTHR35041">
    <property type="entry name" value="MEDIATOR OF RNA POLYMERASE II TRANSCRIPTION SUBUNIT 1"/>
    <property type="match status" value="1"/>
</dbReference>
<feature type="transmembrane region" description="Helical" evidence="1">
    <location>
        <begin position="197"/>
        <end position="218"/>
    </location>
</feature>
<dbReference type="EMBL" id="KZ678372">
    <property type="protein sequence ID" value="PSS05333.1"/>
    <property type="molecule type" value="Genomic_DNA"/>
</dbReference>
<proteinExistence type="predicted"/>